<dbReference type="Gene3D" id="3.40.50.450">
    <property type="match status" value="1"/>
</dbReference>
<evidence type="ECO:0000313" key="2">
    <source>
        <dbReference type="EMBL" id="MFC7447897.1"/>
    </source>
</evidence>
<dbReference type="SUPFAM" id="SSF52309">
    <property type="entry name" value="N-(deoxy)ribosyltransferase-like"/>
    <property type="match status" value="1"/>
</dbReference>
<name>A0ABW2RVM3_9NOCA</name>
<dbReference type="Proteomes" id="UP001596484">
    <property type="component" value="Unassembled WGS sequence"/>
</dbReference>
<feature type="coiled-coil region" evidence="1">
    <location>
        <begin position="217"/>
        <end position="244"/>
    </location>
</feature>
<protein>
    <recommendedName>
        <fullName evidence="4">Nucleoside 2-deoxyribosyltransferase</fullName>
    </recommendedName>
</protein>
<dbReference type="RefSeq" id="WP_378403439.1">
    <property type="nucleotide sequence ID" value="NZ_JBHTCS010000010.1"/>
</dbReference>
<evidence type="ECO:0000256" key="1">
    <source>
        <dbReference type="SAM" id="Coils"/>
    </source>
</evidence>
<evidence type="ECO:0000313" key="3">
    <source>
        <dbReference type="Proteomes" id="UP001596484"/>
    </source>
</evidence>
<gene>
    <name evidence="2" type="ORF">ACFQS9_08345</name>
</gene>
<dbReference type="EMBL" id="JBHTCS010000010">
    <property type="protein sequence ID" value="MFC7447897.1"/>
    <property type="molecule type" value="Genomic_DNA"/>
</dbReference>
<reference evidence="3" key="1">
    <citation type="journal article" date="2019" name="Int. J. Syst. Evol. Microbiol.">
        <title>The Global Catalogue of Microorganisms (GCM) 10K type strain sequencing project: providing services to taxonomists for standard genome sequencing and annotation.</title>
        <authorList>
            <consortium name="The Broad Institute Genomics Platform"/>
            <consortium name="The Broad Institute Genome Sequencing Center for Infectious Disease"/>
            <person name="Wu L."/>
            <person name="Ma J."/>
        </authorList>
    </citation>
    <scope>NUCLEOTIDE SEQUENCE [LARGE SCALE GENOMIC DNA]</scope>
    <source>
        <strain evidence="3">ICMP 19430</strain>
    </source>
</reference>
<keyword evidence="3" id="KW-1185">Reference proteome</keyword>
<sequence>MSTEQCAPKSVFVISPIGSPGTEVHAQAQLALNYVIRKALPEPEWDVVRADEEASPDSIGQRVIDRVITSDLIVADLTGHNPNVFYELAVAHCFKKPVVLLNGDGKPLPFDVTDQRAIYYTLTNPASVDEAQKNLLRSAIAALEKPEGLVTPLTQYDAVQAISQKAADGDPSALADILEDLGGRLARIERNQRDQSRMLAGGAASVERPPIIREKSLHILDEEVDRMEVEIAALRRLISSEEDARSREENIALEADLNSLVMRRNSLIQELRRVRVAAPKEAARAVNRIVTG</sequence>
<keyword evidence="1" id="KW-0175">Coiled coil</keyword>
<proteinExistence type="predicted"/>
<organism evidence="2 3">
    <name type="scientific">Rhodococcus daqingensis</name>
    <dbReference type="NCBI Taxonomy" id="2479363"/>
    <lineage>
        <taxon>Bacteria</taxon>
        <taxon>Bacillati</taxon>
        <taxon>Actinomycetota</taxon>
        <taxon>Actinomycetes</taxon>
        <taxon>Mycobacteriales</taxon>
        <taxon>Nocardiaceae</taxon>
        <taxon>Rhodococcus</taxon>
    </lineage>
</organism>
<evidence type="ECO:0008006" key="4">
    <source>
        <dbReference type="Google" id="ProtNLM"/>
    </source>
</evidence>
<comment type="caution">
    <text evidence="2">The sequence shown here is derived from an EMBL/GenBank/DDBJ whole genome shotgun (WGS) entry which is preliminary data.</text>
</comment>
<accession>A0ABW2RVM3</accession>